<sequence>MAENPSTQENVPVTAPAAVEAPVEQGNEWPEISTDHPLAKLLEKLPEILEKADYNSVYGLTLVPEGSFHTKLILQKFLRANANDVGAAEQQLIATLKWRKKFKPEATLTEEHHPKFTGLGYVVELAGVKDSENKTDVAAFNIYGVAKGKEELIFGDLEEFLRWRVGVMELTLSKLNLADATKPIPNYGDGPDPYQAIQVHDYLNVSFLRQNPYSKAAASKTIELFKSYYPETLSRKFFINIPAVMGWVFTAMKAVLPAETVRKFSVLSYGNTLVNELGDSIPVVYGGKGGELVDIGEELRFAAEAQPSASP</sequence>
<comment type="catalytic activity">
    <reaction evidence="14">
        <text>a 1,2-diacyl-sn-glycero-3-phospho-(1D-myo-inositol)(in) = a 1,2-diacyl-sn-glycero-3-phospho-(1D-myo-inositol)(out)</text>
        <dbReference type="Rhea" id="RHEA:38691"/>
        <dbReference type="ChEBI" id="CHEBI:57880"/>
    </reaction>
    <physiologicalReaction direction="left-to-right" evidence="14">
        <dbReference type="Rhea" id="RHEA:38692"/>
    </physiologicalReaction>
</comment>
<comment type="function">
    <text evidence="15">Non-classical phosphatidylinositol (PtdIns) transfer protein (PITP), which exhibits PtdIns-binding/transfer activity in the absence of detectable PtdCho-binding/transfer activity. Regulates PtdIns(4,5)P2 homeostasis at the plasma membrane. Heme-binding protein that may play a role in organic oxidant-induced stress responses.</text>
</comment>
<dbReference type="EMBL" id="ML977153">
    <property type="protein sequence ID" value="KAF1987189.1"/>
    <property type="molecule type" value="Genomic_DNA"/>
</dbReference>
<evidence type="ECO:0000256" key="7">
    <source>
        <dbReference type="ARBA" id="ARBA00022617"/>
    </source>
</evidence>
<dbReference type="SUPFAM" id="SSF52087">
    <property type="entry name" value="CRAL/TRIO domain"/>
    <property type="match status" value="1"/>
</dbReference>
<dbReference type="GO" id="GO:0032541">
    <property type="term" value="C:cortical endoplasmic reticulum"/>
    <property type="evidence" value="ECO:0007669"/>
    <property type="project" value="TreeGrafter"/>
</dbReference>
<dbReference type="InterPro" id="IPR036865">
    <property type="entry name" value="CRAL-TRIO_dom_sf"/>
</dbReference>
<dbReference type="InterPro" id="IPR001251">
    <property type="entry name" value="CRAL-TRIO_dom"/>
</dbReference>
<gene>
    <name evidence="18" type="ORF">K402DRAFT_375796</name>
</gene>
<reference evidence="18" key="1">
    <citation type="journal article" date="2020" name="Stud. Mycol.">
        <title>101 Dothideomycetes genomes: a test case for predicting lifestyles and emergence of pathogens.</title>
        <authorList>
            <person name="Haridas S."/>
            <person name="Albert R."/>
            <person name="Binder M."/>
            <person name="Bloem J."/>
            <person name="Labutti K."/>
            <person name="Salamov A."/>
            <person name="Andreopoulos B."/>
            <person name="Baker S."/>
            <person name="Barry K."/>
            <person name="Bills G."/>
            <person name="Bluhm B."/>
            <person name="Cannon C."/>
            <person name="Castanera R."/>
            <person name="Culley D."/>
            <person name="Daum C."/>
            <person name="Ezra D."/>
            <person name="Gonzalez J."/>
            <person name="Henrissat B."/>
            <person name="Kuo A."/>
            <person name="Liang C."/>
            <person name="Lipzen A."/>
            <person name="Lutzoni F."/>
            <person name="Magnuson J."/>
            <person name="Mondo S."/>
            <person name="Nolan M."/>
            <person name="Ohm R."/>
            <person name="Pangilinan J."/>
            <person name="Park H.-J."/>
            <person name="Ramirez L."/>
            <person name="Alfaro M."/>
            <person name="Sun H."/>
            <person name="Tritt A."/>
            <person name="Yoshinaga Y."/>
            <person name="Zwiers L.-H."/>
            <person name="Turgeon B."/>
            <person name="Goodwin S."/>
            <person name="Spatafora J."/>
            <person name="Crous P."/>
            <person name="Grigoriev I."/>
        </authorList>
    </citation>
    <scope>NUCLEOTIDE SEQUENCE</scope>
    <source>
        <strain evidence="18">CBS 113979</strain>
    </source>
</reference>
<dbReference type="OrthoDB" id="75724at2759"/>
<dbReference type="Pfam" id="PF00650">
    <property type="entry name" value="CRAL_TRIO"/>
    <property type="match status" value="1"/>
</dbReference>
<dbReference type="InterPro" id="IPR042938">
    <property type="entry name" value="Sfh5"/>
</dbReference>
<evidence type="ECO:0000256" key="12">
    <source>
        <dbReference type="ARBA" id="ARBA00023055"/>
    </source>
</evidence>
<dbReference type="PANTHER" id="PTHR47669:SF1">
    <property type="entry name" value="PHOSPHATIDYLINOSITOL TRANSFER PROTEIN SFH5"/>
    <property type="match status" value="1"/>
</dbReference>
<dbReference type="GO" id="GO:0005829">
    <property type="term" value="C:cytosol"/>
    <property type="evidence" value="ECO:0007669"/>
    <property type="project" value="TreeGrafter"/>
</dbReference>
<dbReference type="GO" id="GO:0017157">
    <property type="term" value="P:regulation of exocytosis"/>
    <property type="evidence" value="ECO:0007669"/>
    <property type="project" value="TreeGrafter"/>
</dbReference>
<evidence type="ECO:0000256" key="6">
    <source>
        <dbReference type="ARBA" id="ARBA00022490"/>
    </source>
</evidence>
<keyword evidence="7" id="KW-0349">Heme</keyword>
<dbReference type="InterPro" id="IPR036273">
    <property type="entry name" value="CRAL/TRIO_N_dom_sf"/>
</dbReference>
<evidence type="ECO:0000256" key="14">
    <source>
        <dbReference type="ARBA" id="ARBA00024146"/>
    </source>
</evidence>
<evidence type="ECO:0000256" key="5">
    <source>
        <dbReference type="ARBA" id="ARBA00022448"/>
    </source>
</evidence>
<feature type="domain" description="CRAL-TRIO" evidence="17">
    <location>
        <begin position="158"/>
        <end position="293"/>
    </location>
</feature>
<evidence type="ECO:0000256" key="10">
    <source>
        <dbReference type="ARBA" id="ARBA00022848"/>
    </source>
</evidence>
<keyword evidence="11" id="KW-0408">Iron</keyword>
<accession>A0A6G1H2F9</accession>
<dbReference type="GO" id="GO:0005886">
    <property type="term" value="C:plasma membrane"/>
    <property type="evidence" value="ECO:0007669"/>
    <property type="project" value="TreeGrafter"/>
</dbReference>
<evidence type="ECO:0000256" key="2">
    <source>
        <dbReference type="ARBA" id="ARBA00004406"/>
    </source>
</evidence>
<dbReference type="GO" id="GO:0046872">
    <property type="term" value="F:metal ion binding"/>
    <property type="evidence" value="ECO:0007669"/>
    <property type="project" value="UniProtKB-KW"/>
</dbReference>
<evidence type="ECO:0000256" key="11">
    <source>
        <dbReference type="ARBA" id="ARBA00023004"/>
    </source>
</evidence>
<dbReference type="SUPFAM" id="SSF46938">
    <property type="entry name" value="CRAL/TRIO N-terminal domain"/>
    <property type="match status" value="1"/>
</dbReference>
<keyword evidence="10 16" id="KW-0492">Microsome</keyword>
<evidence type="ECO:0000256" key="4">
    <source>
        <dbReference type="ARBA" id="ARBA00018320"/>
    </source>
</evidence>
<evidence type="ECO:0000313" key="18">
    <source>
        <dbReference type="EMBL" id="KAF1987189.1"/>
    </source>
</evidence>
<dbReference type="AlphaFoldDB" id="A0A6G1H2F9"/>
<protein>
    <recommendedName>
        <fullName evidence="4 16">Phosphatidylinositol transfer protein SFH5</fullName>
        <shortName evidence="16">PITP SFH5</shortName>
    </recommendedName>
</protein>
<proteinExistence type="inferred from homology"/>
<keyword evidence="19" id="KW-1185">Reference proteome</keyword>
<evidence type="ECO:0000313" key="19">
    <source>
        <dbReference type="Proteomes" id="UP000800041"/>
    </source>
</evidence>
<dbReference type="Pfam" id="PF03765">
    <property type="entry name" value="CRAL_TRIO_N"/>
    <property type="match status" value="1"/>
</dbReference>
<comment type="cofactor">
    <cofactor evidence="1">
        <name>heme b</name>
        <dbReference type="ChEBI" id="CHEBI:60344"/>
    </cofactor>
</comment>
<dbReference type="PANTHER" id="PTHR47669">
    <property type="entry name" value="PHOSPHATIDYLINOSITOL TRANSFER PROTEIN SFH5"/>
    <property type="match status" value="1"/>
</dbReference>
<evidence type="ECO:0000259" key="17">
    <source>
        <dbReference type="PROSITE" id="PS50191"/>
    </source>
</evidence>
<keyword evidence="13 16" id="KW-0472">Membrane</keyword>
<comment type="subcellular location">
    <subcellularLocation>
        <location evidence="16">Cytoplasm</location>
    </subcellularLocation>
    <subcellularLocation>
        <location evidence="2 16">Endoplasmic reticulum membrane</location>
        <topology evidence="2 16">Peripheral membrane protein</topology>
    </subcellularLocation>
    <subcellularLocation>
        <location evidence="16">Microsome membrane</location>
        <topology evidence="16">Peripheral membrane protein</topology>
    </subcellularLocation>
</comment>
<evidence type="ECO:0000256" key="13">
    <source>
        <dbReference type="ARBA" id="ARBA00023136"/>
    </source>
</evidence>
<dbReference type="GO" id="GO:0043001">
    <property type="term" value="P:Golgi to plasma membrane protein transport"/>
    <property type="evidence" value="ECO:0007669"/>
    <property type="project" value="TreeGrafter"/>
</dbReference>
<evidence type="ECO:0000256" key="3">
    <source>
        <dbReference type="ARBA" id="ARBA00006667"/>
    </source>
</evidence>
<name>A0A6G1H2F9_9PEZI</name>
<organism evidence="18 19">
    <name type="scientific">Aulographum hederae CBS 113979</name>
    <dbReference type="NCBI Taxonomy" id="1176131"/>
    <lineage>
        <taxon>Eukaryota</taxon>
        <taxon>Fungi</taxon>
        <taxon>Dikarya</taxon>
        <taxon>Ascomycota</taxon>
        <taxon>Pezizomycotina</taxon>
        <taxon>Dothideomycetes</taxon>
        <taxon>Pleosporomycetidae</taxon>
        <taxon>Aulographales</taxon>
        <taxon>Aulographaceae</taxon>
    </lineage>
</organism>
<dbReference type="InterPro" id="IPR011074">
    <property type="entry name" value="CRAL/TRIO_N_dom"/>
</dbReference>
<keyword evidence="5 16" id="KW-0813">Transport</keyword>
<keyword evidence="9 16" id="KW-0256">Endoplasmic reticulum</keyword>
<evidence type="ECO:0000256" key="1">
    <source>
        <dbReference type="ARBA" id="ARBA00001970"/>
    </source>
</evidence>
<keyword evidence="8" id="KW-0479">Metal-binding</keyword>
<dbReference type="GO" id="GO:0008526">
    <property type="term" value="F:phosphatidylinositol transfer activity"/>
    <property type="evidence" value="ECO:0007669"/>
    <property type="project" value="UniProtKB-UniRule"/>
</dbReference>
<evidence type="ECO:0000256" key="15">
    <source>
        <dbReference type="ARBA" id="ARBA00024180"/>
    </source>
</evidence>
<evidence type="ECO:0000256" key="9">
    <source>
        <dbReference type="ARBA" id="ARBA00022824"/>
    </source>
</evidence>
<dbReference type="SMART" id="SM00516">
    <property type="entry name" value="SEC14"/>
    <property type="match status" value="1"/>
</dbReference>
<keyword evidence="12 16" id="KW-0445">Lipid transport</keyword>
<evidence type="ECO:0000256" key="8">
    <source>
        <dbReference type="ARBA" id="ARBA00022723"/>
    </source>
</evidence>
<dbReference type="Gene3D" id="3.40.525.10">
    <property type="entry name" value="CRAL-TRIO lipid binding domain"/>
    <property type="match status" value="1"/>
</dbReference>
<dbReference type="Proteomes" id="UP000800041">
    <property type="component" value="Unassembled WGS sequence"/>
</dbReference>
<evidence type="ECO:0000256" key="16">
    <source>
        <dbReference type="RuleBase" id="RU367059"/>
    </source>
</evidence>
<keyword evidence="6 16" id="KW-0963">Cytoplasm</keyword>
<dbReference type="CDD" id="cd00170">
    <property type="entry name" value="SEC14"/>
    <property type="match status" value="1"/>
</dbReference>
<comment type="similarity">
    <text evidence="3 16">Belongs to the SFH5 family.</text>
</comment>
<dbReference type="GO" id="GO:0005789">
    <property type="term" value="C:endoplasmic reticulum membrane"/>
    <property type="evidence" value="ECO:0007669"/>
    <property type="project" value="UniProtKB-SubCell"/>
</dbReference>
<dbReference type="PROSITE" id="PS50191">
    <property type="entry name" value="CRAL_TRIO"/>
    <property type="match status" value="1"/>
</dbReference>